<dbReference type="Proteomes" id="UP000228987">
    <property type="component" value="Unassembled WGS sequence"/>
</dbReference>
<evidence type="ECO:0000313" key="2">
    <source>
        <dbReference type="Proteomes" id="UP000228987"/>
    </source>
</evidence>
<proteinExistence type="predicted"/>
<dbReference type="AlphaFoldDB" id="A0A2A5CBI8"/>
<dbReference type="EMBL" id="NVWI01000007">
    <property type="protein sequence ID" value="PCJ40871.1"/>
    <property type="molecule type" value="Genomic_DNA"/>
</dbReference>
<evidence type="ECO:0000313" key="1">
    <source>
        <dbReference type="EMBL" id="PCJ40871.1"/>
    </source>
</evidence>
<comment type="caution">
    <text evidence="1">The sequence shown here is derived from an EMBL/GenBank/DDBJ whole genome shotgun (WGS) entry which is preliminary data.</text>
</comment>
<name>A0A2A5CBI8_9GAMM</name>
<sequence length="108" mass="12012">MALFSIFDGNKNSENSNTSEIDAANFRIIQLNKKLDELSSTLEALWELLVEQHQFDESALQEKISAKKSAIESRANETTNCNSCNRTVPTSKGSCYYCGAKLDVKVSE</sequence>
<reference evidence="2" key="1">
    <citation type="submission" date="2017-08" db="EMBL/GenBank/DDBJ databases">
        <title>A dynamic microbial community with high functional redundancy inhabits the cold, oxic subseafloor aquifer.</title>
        <authorList>
            <person name="Tully B.J."/>
            <person name="Wheat C.G."/>
            <person name="Glazer B.T."/>
            <person name="Huber J.A."/>
        </authorList>
    </citation>
    <scope>NUCLEOTIDE SEQUENCE [LARGE SCALE GENOMIC DNA]</scope>
</reference>
<accession>A0A2A5CBI8</accession>
<protein>
    <submittedName>
        <fullName evidence="1">Uncharacterized protein</fullName>
    </submittedName>
</protein>
<gene>
    <name evidence="1" type="ORF">COA71_09715</name>
</gene>
<organism evidence="1 2">
    <name type="scientific">SAR86 cluster bacterium</name>
    <dbReference type="NCBI Taxonomy" id="2030880"/>
    <lineage>
        <taxon>Bacteria</taxon>
        <taxon>Pseudomonadati</taxon>
        <taxon>Pseudomonadota</taxon>
        <taxon>Gammaproteobacteria</taxon>
        <taxon>SAR86 cluster</taxon>
    </lineage>
</organism>